<dbReference type="InterPro" id="IPR006094">
    <property type="entry name" value="Oxid_FAD_bind_N"/>
</dbReference>
<dbReference type="PROSITE" id="PS51387">
    <property type="entry name" value="FAD_PCMH"/>
    <property type="match status" value="1"/>
</dbReference>
<dbReference type="KEGG" id="gtt:GUITHDRAFT_122678"/>
<reference evidence="4" key="2">
    <citation type="submission" date="2012-11" db="EMBL/GenBank/DDBJ databases">
        <authorList>
            <person name="Kuo A."/>
            <person name="Curtis B.A."/>
            <person name="Tanifuji G."/>
            <person name="Burki F."/>
            <person name="Gruber A."/>
            <person name="Irimia M."/>
            <person name="Maruyama S."/>
            <person name="Arias M.C."/>
            <person name="Ball S.G."/>
            <person name="Gile G.H."/>
            <person name="Hirakawa Y."/>
            <person name="Hopkins J.F."/>
            <person name="Rensing S.A."/>
            <person name="Schmutz J."/>
            <person name="Symeonidi A."/>
            <person name="Elias M."/>
            <person name="Eveleigh R.J."/>
            <person name="Herman E.K."/>
            <person name="Klute M.J."/>
            <person name="Nakayama T."/>
            <person name="Obornik M."/>
            <person name="Reyes-Prieto A."/>
            <person name="Armbrust E.V."/>
            <person name="Aves S.J."/>
            <person name="Beiko R.G."/>
            <person name="Coutinho P."/>
            <person name="Dacks J.B."/>
            <person name="Durnford D.G."/>
            <person name="Fast N.M."/>
            <person name="Green B.R."/>
            <person name="Grisdale C."/>
            <person name="Hempe F."/>
            <person name="Henrissat B."/>
            <person name="Hoppner M.P."/>
            <person name="Ishida K.-I."/>
            <person name="Kim E."/>
            <person name="Koreny L."/>
            <person name="Kroth P.G."/>
            <person name="Liu Y."/>
            <person name="Malik S.-B."/>
            <person name="Maier U.G."/>
            <person name="McRose D."/>
            <person name="Mock T."/>
            <person name="Neilson J.A."/>
            <person name="Onodera N.T."/>
            <person name="Poole A.M."/>
            <person name="Pritham E.J."/>
            <person name="Richards T.A."/>
            <person name="Rocap G."/>
            <person name="Roy S.W."/>
            <person name="Sarai C."/>
            <person name="Schaack S."/>
            <person name="Shirato S."/>
            <person name="Slamovits C.H."/>
            <person name="Spencer D.F."/>
            <person name="Suzuki S."/>
            <person name="Worden A.Z."/>
            <person name="Zauner S."/>
            <person name="Barry K."/>
            <person name="Bell C."/>
            <person name="Bharti A.K."/>
            <person name="Crow J.A."/>
            <person name="Grimwood J."/>
            <person name="Kramer R."/>
            <person name="Lindquist E."/>
            <person name="Lucas S."/>
            <person name="Salamov A."/>
            <person name="McFadden G.I."/>
            <person name="Lane C.E."/>
            <person name="Keeling P.J."/>
            <person name="Gray M.W."/>
            <person name="Grigoriev I.V."/>
            <person name="Archibald J.M."/>
        </authorList>
    </citation>
    <scope>NUCLEOTIDE SEQUENCE</scope>
    <source>
        <strain evidence="4">CCMP2712</strain>
    </source>
</reference>
<dbReference type="GO" id="GO:0071949">
    <property type="term" value="F:FAD binding"/>
    <property type="evidence" value="ECO:0007669"/>
    <property type="project" value="InterPro"/>
</dbReference>
<evidence type="ECO:0000313" key="2">
    <source>
        <dbReference type="EMBL" id="EKX31113.1"/>
    </source>
</evidence>
<dbReference type="InterPro" id="IPR016169">
    <property type="entry name" value="FAD-bd_PCMH_sub2"/>
</dbReference>
<feature type="non-terminal residue" evidence="2">
    <location>
        <position position="1"/>
    </location>
</feature>
<dbReference type="EnsemblProtists" id="EKX31113">
    <property type="protein sequence ID" value="EKX31113"/>
    <property type="gene ID" value="GUITHDRAFT_122678"/>
</dbReference>
<name>L1I4B5_GUITC</name>
<reference evidence="3" key="3">
    <citation type="submission" date="2016-03" db="UniProtKB">
        <authorList>
            <consortium name="EnsemblProtists"/>
        </authorList>
    </citation>
    <scope>IDENTIFICATION</scope>
</reference>
<dbReference type="SUPFAM" id="SSF56176">
    <property type="entry name" value="FAD-binding/transporter-associated domain-like"/>
    <property type="match status" value="1"/>
</dbReference>
<dbReference type="GO" id="GO:0016899">
    <property type="term" value="F:oxidoreductase activity, acting on the CH-OH group of donors, oxygen as acceptor"/>
    <property type="evidence" value="ECO:0007669"/>
    <property type="project" value="InterPro"/>
</dbReference>
<gene>
    <name evidence="2" type="ORF">GUITHDRAFT_122678</name>
</gene>
<sequence>MLGSRDDRISTTTNTQRMKTFVMQRCWRFCKAVSQPSFMPRAQGWTWCSSMQGQQRRSVWETRKMQQAHEVLEKEDPYSYYRGKSEEFQNLNSNERAMRSVYVGVPTAAFLGFCFYIYDQEQKQKQLNRAKLLEEGDEQVVTNWSATHSVTTRRFFQPQDLGELEELVKKAHKNKTRLHVIGAGLSPNGIGLDGDGMINMSLMDKVLAVDKEKKQITVQAGARVSQVLEALKPYGLTLQNLASISEQQIGGFMQVSAHGTGASLPPVDEQ</sequence>
<dbReference type="Proteomes" id="UP000011087">
    <property type="component" value="Unassembled WGS sequence"/>
</dbReference>
<dbReference type="Gene3D" id="3.30.43.10">
    <property type="entry name" value="Uridine Diphospho-n-acetylenolpyruvylglucosamine Reductase, domain 2"/>
    <property type="match status" value="1"/>
</dbReference>
<dbReference type="InterPro" id="IPR036318">
    <property type="entry name" value="FAD-bd_PCMH-like_sf"/>
</dbReference>
<dbReference type="Pfam" id="PF01565">
    <property type="entry name" value="FAD_binding_4"/>
    <property type="match status" value="1"/>
</dbReference>
<dbReference type="RefSeq" id="XP_005818093.1">
    <property type="nucleotide sequence ID" value="XM_005818036.1"/>
</dbReference>
<organism evidence="2">
    <name type="scientific">Guillardia theta (strain CCMP2712)</name>
    <name type="common">Cryptophyte</name>
    <dbReference type="NCBI Taxonomy" id="905079"/>
    <lineage>
        <taxon>Eukaryota</taxon>
        <taxon>Cryptophyceae</taxon>
        <taxon>Pyrenomonadales</taxon>
        <taxon>Geminigeraceae</taxon>
        <taxon>Guillardia</taxon>
    </lineage>
</organism>
<dbReference type="eggNOG" id="KOG4730">
    <property type="taxonomic scope" value="Eukaryota"/>
</dbReference>
<dbReference type="PANTHER" id="PTHR43762">
    <property type="entry name" value="L-GULONOLACTONE OXIDASE"/>
    <property type="match status" value="1"/>
</dbReference>
<dbReference type="HOGENOM" id="CLU_1032868_0_0_1"/>
<dbReference type="STRING" id="905079.L1I4B5"/>
<evidence type="ECO:0000313" key="3">
    <source>
        <dbReference type="EnsemblProtists" id="EKX31113"/>
    </source>
</evidence>
<dbReference type="OrthoDB" id="446687at2759"/>
<proteinExistence type="predicted"/>
<feature type="domain" description="FAD-binding PCMH-type" evidence="1">
    <location>
        <begin position="147"/>
        <end position="270"/>
    </location>
</feature>
<dbReference type="Gene3D" id="3.30.465.10">
    <property type="match status" value="1"/>
</dbReference>
<dbReference type="EMBL" id="JH993356">
    <property type="protein sequence ID" value="EKX31113.1"/>
    <property type="molecule type" value="Genomic_DNA"/>
</dbReference>
<dbReference type="InterPro" id="IPR010031">
    <property type="entry name" value="FAD_lactone_oxidase-like"/>
</dbReference>
<accession>L1I4B5</accession>
<reference evidence="2 4" key="1">
    <citation type="journal article" date="2012" name="Nature">
        <title>Algal genomes reveal evolutionary mosaicism and the fate of nucleomorphs.</title>
        <authorList>
            <consortium name="DOE Joint Genome Institute"/>
            <person name="Curtis B.A."/>
            <person name="Tanifuji G."/>
            <person name="Burki F."/>
            <person name="Gruber A."/>
            <person name="Irimia M."/>
            <person name="Maruyama S."/>
            <person name="Arias M.C."/>
            <person name="Ball S.G."/>
            <person name="Gile G.H."/>
            <person name="Hirakawa Y."/>
            <person name="Hopkins J.F."/>
            <person name="Kuo A."/>
            <person name="Rensing S.A."/>
            <person name="Schmutz J."/>
            <person name="Symeonidi A."/>
            <person name="Elias M."/>
            <person name="Eveleigh R.J."/>
            <person name="Herman E.K."/>
            <person name="Klute M.J."/>
            <person name="Nakayama T."/>
            <person name="Obornik M."/>
            <person name="Reyes-Prieto A."/>
            <person name="Armbrust E.V."/>
            <person name="Aves S.J."/>
            <person name="Beiko R.G."/>
            <person name="Coutinho P."/>
            <person name="Dacks J.B."/>
            <person name="Durnford D.G."/>
            <person name="Fast N.M."/>
            <person name="Green B.R."/>
            <person name="Grisdale C.J."/>
            <person name="Hempel F."/>
            <person name="Henrissat B."/>
            <person name="Hoppner M.P."/>
            <person name="Ishida K."/>
            <person name="Kim E."/>
            <person name="Koreny L."/>
            <person name="Kroth P.G."/>
            <person name="Liu Y."/>
            <person name="Malik S.B."/>
            <person name="Maier U.G."/>
            <person name="McRose D."/>
            <person name="Mock T."/>
            <person name="Neilson J.A."/>
            <person name="Onodera N.T."/>
            <person name="Poole A.M."/>
            <person name="Pritham E.J."/>
            <person name="Richards T.A."/>
            <person name="Rocap G."/>
            <person name="Roy S.W."/>
            <person name="Sarai C."/>
            <person name="Schaack S."/>
            <person name="Shirato S."/>
            <person name="Slamovits C.H."/>
            <person name="Spencer D.F."/>
            <person name="Suzuki S."/>
            <person name="Worden A.Z."/>
            <person name="Zauner S."/>
            <person name="Barry K."/>
            <person name="Bell C."/>
            <person name="Bharti A.K."/>
            <person name="Crow J.A."/>
            <person name="Grimwood J."/>
            <person name="Kramer R."/>
            <person name="Lindquist E."/>
            <person name="Lucas S."/>
            <person name="Salamov A."/>
            <person name="McFadden G.I."/>
            <person name="Lane C.E."/>
            <person name="Keeling P.J."/>
            <person name="Gray M.W."/>
            <person name="Grigoriev I.V."/>
            <person name="Archibald J.M."/>
        </authorList>
    </citation>
    <scope>NUCLEOTIDE SEQUENCE</scope>
    <source>
        <strain evidence="2 4">CCMP2712</strain>
    </source>
</reference>
<dbReference type="InterPro" id="IPR016166">
    <property type="entry name" value="FAD-bd_PCMH"/>
</dbReference>
<evidence type="ECO:0000259" key="1">
    <source>
        <dbReference type="PROSITE" id="PS51387"/>
    </source>
</evidence>
<dbReference type="PaxDb" id="55529-EKX31113"/>
<dbReference type="InterPro" id="IPR016167">
    <property type="entry name" value="FAD-bd_PCMH_sub1"/>
</dbReference>
<keyword evidence="4" id="KW-1185">Reference proteome</keyword>
<dbReference type="AlphaFoldDB" id="L1I4B5"/>
<evidence type="ECO:0000313" key="4">
    <source>
        <dbReference type="Proteomes" id="UP000011087"/>
    </source>
</evidence>
<dbReference type="GeneID" id="17287837"/>
<protein>
    <recommendedName>
        <fullName evidence="1">FAD-binding PCMH-type domain-containing protein</fullName>
    </recommendedName>
</protein>
<dbReference type="PANTHER" id="PTHR43762:SF1">
    <property type="entry name" value="D-ARABINONO-1,4-LACTONE OXIDASE"/>
    <property type="match status" value="1"/>
</dbReference>